<protein>
    <submittedName>
        <fullName evidence="3">SbnB</fullName>
    </submittedName>
</protein>
<dbReference type="AlphaFoldDB" id="A0A1S6WDZ8"/>
<dbReference type="PANTHER" id="PTHR13812">
    <property type="entry name" value="KETIMINE REDUCTASE MU-CRYSTALLIN"/>
    <property type="match status" value="1"/>
</dbReference>
<reference evidence="3" key="1">
    <citation type="submission" date="2017-01" db="EMBL/GenBank/DDBJ databases">
        <title>Elucidation and Expansion of monobactam Biosynthesis.</title>
        <authorList>
            <person name="Webster A.L.H."/>
            <person name="Walker C."/>
            <person name="Li H."/>
            <person name="Skinnider M."/>
            <person name="Magarvey N.A."/>
        </authorList>
    </citation>
    <scope>NUCLEOTIDE SEQUENCE</scope>
    <source>
        <strain evidence="3">ATCC 31700</strain>
    </source>
</reference>
<comment type="similarity">
    <text evidence="1">Belongs to the ornithine cyclodeaminase/mu-crystallin family.</text>
</comment>
<sequence length="342" mass="36666">MSDLPFTIVKASSVARILKSNPHIIYDVVKESYMAFGGGRAENPNSLFLTFNKLDEHSPNRIIALPAYVNAASGLAGGIKWISSFPKNIERGLPRASAVLVLNDLSTGFPYACLEGAHISAARTAASAVLGAEVMCNGNRSARAVGFVGAGVIAQSILDCFLSLDWSFEEVHVYDLSTDRTRVFQSANADRVDSISVSTSLNELVTKCDLIVFATTASSPHVTDASLFHHNPRVLHISLRDLSPAIILESHNIVDDAEHCLKARTSIHLASEVADPERFIAANIYDCFDGTGSIIHKAPNDRPAIFSPFGMGMLDIALAMFICRSAVESGEAVAVSGFFSAH</sequence>
<evidence type="ECO:0000256" key="1">
    <source>
        <dbReference type="ARBA" id="ARBA00008903"/>
    </source>
</evidence>
<dbReference type="Gene3D" id="3.30.1780.10">
    <property type="entry name" value="ornithine cyclodeaminase, domain 1"/>
    <property type="match status" value="1"/>
</dbReference>
<name>A0A1S6WDZ8_AGRTU</name>
<gene>
    <name evidence="3" type="primary">Rhz5</name>
</gene>
<dbReference type="PANTHER" id="PTHR13812:SF19">
    <property type="entry name" value="KETIMINE REDUCTASE MU-CRYSTALLIN"/>
    <property type="match status" value="1"/>
</dbReference>
<accession>A0A1S6WDZ8</accession>
<dbReference type="InterPro" id="IPR023866">
    <property type="entry name" value="SbnB"/>
</dbReference>
<evidence type="ECO:0000313" key="3">
    <source>
        <dbReference type="EMBL" id="AQX14440.1"/>
    </source>
</evidence>
<dbReference type="InterPro" id="IPR003462">
    <property type="entry name" value="ODC_Mu_crystall"/>
</dbReference>
<dbReference type="InterPro" id="IPR036291">
    <property type="entry name" value="NAD(P)-bd_dom_sf"/>
</dbReference>
<keyword evidence="2" id="KW-0520">NAD</keyword>
<dbReference type="Pfam" id="PF02423">
    <property type="entry name" value="OCD_Mu_crystall"/>
    <property type="match status" value="1"/>
</dbReference>
<dbReference type="InterPro" id="IPR023401">
    <property type="entry name" value="ODC_N"/>
</dbReference>
<dbReference type="RefSeq" id="WP_076845134.1">
    <property type="nucleotide sequence ID" value="NZ_JBJDQY010000015.1"/>
</dbReference>
<dbReference type="GO" id="GO:0016639">
    <property type="term" value="F:oxidoreductase activity, acting on the CH-NH2 group of donors, NAD or NADP as acceptor"/>
    <property type="evidence" value="ECO:0007669"/>
    <property type="project" value="InterPro"/>
</dbReference>
<dbReference type="SUPFAM" id="SSF51735">
    <property type="entry name" value="NAD(P)-binding Rossmann-fold domains"/>
    <property type="match status" value="1"/>
</dbReference>
<proteinExistence type="inferred from homology"/>
<dbReference type="GO" id="GO:0019290">
    <property type="term" value="P:siderophore biosynthetic process"/>
    <property type="evidence" value="ECO:0007669"/>
    <property type="project" value="InterPro"/>
</dbReference>
<dbReference type="GO" id="GO:0005737">
    <property type="term" value="C:cytoplasm"/>
    <property type="evidence" value="ECO:0007669"/>
    <property type="project" value="TreeGrafter"/>
</dbReference>
<organism evidence="3">
    <name type="scientific">Agrobacterium tumefaciens</name>
    <dbReference type="NCBI Taxonomy" id="358"/>
    <lineage>
        <taxon>Bacteria</taxon>
        <taxon>Pseudomonadati</taxon>
        <taxon>Pseudomonadota</taxon>
        <taxon>Alphaproteobacteria</taxon>
        <taxon>Hyphomicrobiales</taxon>
        <taxon>Rhizobiaceae</taxon>
        <taxon>Rhizobium/Agrobacterium group</taxon>
        <taxon>Agrobacterium</taxon>
        <taxon>Agrobacterium tumefaciens complex</taxon>
    </lineage>
</organism>
<dbReference type="PIRSF" id="PIRSF001439">
    <property type="entry name" value="CryM"/>
    <property type="match status" value="1"/>
</dbReference>
<dbReference type="NCBIfam" id="TIGR03944">
    <property type="entry name" value="dehyd_SbnB_fam"/>
    <property type="match status" value="1"/>
</dbReference>
<dbReference type="Gene3D" id="3.40.50.720">
    <property type="entry name" value="NAD(P)-binding Rossmann-like Domain"/>
    <property type="match status" value="1"/>
</dbReference>
<dbReference type="EMBL" id="KY452017">
    <property type="protein sequence ID" value="AQX14440.1"/>
    <property type="molecule type" value="Genomic_DNA"/>
</dbReference>
<evidence type="ECO:0000256" key="2">
    <source>
        <dbReference type="ARBA" id="ARBA00023027"/>
    </source>
</evidence>